<gene>
    <name evidence="1" type="ORF">NNJEOMEG_00144</name>
</gene>
<dbReference type="Pfam" id="PF12787">
    <property type="entry name" value="EcsC"/>
    <property type="match status" value="1"/>
</dbReference>
<sequence length="276" mass="30070">MDSPPVRTVASGKGPGEALDAQAMEQLRTARSLLEHRSLSHRFLTTLGTPVDQAYALLPRKARDAIAKGARGALLKLSEYVISHTMNEEARSDQSRLHKWGVMLSGGIGGFGGLASLPVEITVSTSIMLRSIAALARHHGEDLRRVEARLACIEVFGLEGDHAPDEPVLASYFTTRSLFAQEVRTALTYMAAGAQRNTLRPSLVRMVEFIAPRFGVMLEEKFLAQSLPLAGAIGGAALNAIFLDHYQRTARGHFMIRRLEREWGAQAVRSAVASLD</sequence>
<dbReference type="AlphaFoldDB" id="A0A6V8LMT9"/>
<dbReference type="PANTHER" id="PTHR41260">
    <property type="entry name" value="PROTEIN ECSC"/>
    <property type="match status" value="1"/>
</dbReference>
<organism evidence="1 2">
    <name type="scientific">Fundidesulfovibrio magnetotacticus</name>
    <dbReference type="NCBI Taxonomy" id="2730080"/>
    <lineage>
        <taxon>Bacteria</taxon>
        <taxon>Pseudomonadati</taxon>
        <taxon>Thermodesulfobacteriota</taxon>
        <taxon>Desulfovibrionia</taxon>
        <taxon>Desulfovibrionales</taxon>
        <taxon>Desulfovibrionaceae</taxon>
        <taxon>Fundidesulfovibrio</taxon>
    </lineage>
</organism>
<dbReference type="EMBL" id="BLTE01000001">
    <property type="protein sequence ID" value="GFK92320.1"/>
    <property type="molecule type" value="Genomic_DNA"/>
</dbReference>
<accession>A0A6V8LMT9</accession>
<keyword evidence="2" id="KW-1185">Reference proteome</keyword>
<evidence type="ECO:0000313" key="1">
    <source>
        <dbReference type="EMBL" id="GFK92320.1"/>
    </source>
</evidence>
<dbReference type="Proteomes" id="UP000494245">
    <property type="component" value="Unassembled WGS sequence"/>
</dbReference>
<protein>
    <recommendedName>
        <fullName evidence="3">EcsC protein family protein</fullName>
    </recommendedName>
</protein>
<dbReference type="RefSeq" id="WP_173080333.1">
    <property type="nucleotide sequence ID" value="NZ_BLTE01000001.1"/>
</dbReference>
<dbReference type="InterPro" id="IPR024787">
    <property type="entry name" value="EcsC"/>
</dbReference>
<evidence type="ECO:0000313" key="2">
    <source>
        <dbReference type="Proteomes" id="UP000494245"/>
    </source>
</evidence>
<name>A0A6V8LMT9_9BACT</name>
<evidence type="ECO:0008006" key="3">
    <source>
        <dbReference type="Google" id="ProtNLM"/>
    </source>
</evidence>
<dbReference type="PANTHER" id="PTHR41260:SF1">
    <property type="entry name" value="PROTEIN ECSC"/>
    <property type="match status" value="1"/>
</dbReference>
<proteinExistence type="predicted"/>
<reference evidence="1 2" key="1">
    <citation type="submission" date="2020-04" db="EMBL/GenBank/DDBJ databases">
        <authorList>
            <consortium name="Desulfovibrio sp. FSS-1 genome sequencing consortium"/>
            <person name="Shimoshige H."/>
            <person name="Kobayashi H."/>
            <person name="Maekawa T."/>
        </authorList>
    </citation>
    <scope>NUCLEOTIDE SEQUENCE [LARGE SCALE GENOMIC DNA]</scope>
    <source>
        <strain evidence="1 2">SIID29052-01</strain>
    </source>
</reference>
<comment type="caution">
    <text evidence="1">The sequence shown here is derived from an EMBL/GenBank/DDBJ whole genome shotgun (WGS) entry which is preliminary data.</text>
</comment>
<reference evidence="1 2" key="2">
    <citation type="submission" date="2020-05" db="EMBL/GenBank/DDBJ databases">
        <title>Draft genome sequence of Desulfovibrio sp. strainFSS-1.</title>
        <authorList>
            <person name="Shimoshige H."/>
            <person name="Kobayashi H."/>
            <person name="Maekawa T."/>
        </authorList>
    </citation>
    <scope>NUCLEOTIDE SEQUENCE [LARGE SCALE GENOMIC DNA]</scope>
    <source>
        <strain evidence="1 2">SIID29052-01</strain>
    </source>
</reference>